<keyword evidence="10" id="KW-1133">Transmembrane helix</keyword>
<evidence type="ECO:0000256" key="4">
    <source>
        <dbReference type="ARBA" id="ARBA00022679"/>
    </source>
</evidence>
<keyword evidence="5" id="KW-0547">Nucleotide-binding</keyword>
<evidence type="ECO:0000313" key="12">
    <source>
        <dbReference type="EMBL" id="QPJ62114.1"/>
    </source>
</evidence>
<accession>A0A7T0BW51</accession>
<dbReference type="InterPro" id="IPR004358">
    <property type="entry name" value="Sig_transdc_His_kin-like_C"/>
</dbReference>
<keyword evidence="10" id="KW-0472">Membrane</keyword>
<dbReference type="SMART" id="SM00388">
    <property type="entry name" value="HisKA"/>
    <property type="match status" value="1"/>
</dbReference>
<dbReference type="CDD" id="cd00075">
    <property type="entry name" value="HATPase"/>
    <property type="match status" value="1"/>
</dbReference>
<dbReference type="Gene3D" id="3.30.565.10">
    <property type="entry name" value="Histidine kinase-like ATPase, C-terminal domain"/>
    <property type="match status" value="1"/>
</dbReference>
<dbReference type="CDD" id="cd00082">
    <property type="entry name" value="HisKA"/>
    <property type="match status" value="1"/>
</dbReference>
<evidence type="ECO:0000256" key="10">
    <source>
        <dbReference type="SAM" id="Phobius"/>
    </source>
</evidence>
<dbReference type="InterPro" id="IPR050351">
    <property type="entry name" value="BphY/WalK/GraS-like"/>
</dbReference>
<feature type="transmembrane region" description="Helical" evidence="10">
    <location>
        <begin position="6"/>
        <end position="25"/>
    </location>
</feature>
<evidence type="ECO:0000256" key="9">
    <source>
        <dbReference type="SAM" id="MobiDB-lite"/>
    </source>
</evidence>
<evidence type="ECO:0000313" key="13">
    <source>
        <dbReference type="Proteomes" id="UP000594688"/>
    </source>
</evidence>
<reference evidence="12 13" key="1">
    <citation type="submission" date="2020-02" db="EMBL/GenBank/DDBJ databases">
        <title>Genomic and physiological characterization of two novel Nitrospinaceae genera.</title>
        <authorList>
            <person name="Mueller A.J."/>
            <person name="Jung M.-Y."/>
            <person name="Strachan C.R."/>
            <person name="Herbold C.W."/>
            <person name="Kirkegaard R.H."/>
            <person name="Daims H."/>
        </authorList>
    </citation>
    <scope>NUCLEOTIDE SEQUENCE [LARGE SCALE GENOMIC DNA]</scope>
    <source>
        <strain evidence="12">EB</strain>
    </source>
</reference>
<dbReference type="Pfam" id="PF02518">
    <property type="entry name" value="HATPase_c"/>
    <property type="match status" value="1"/>
</dbReference>
<evidence type="ECO:0000256" key="6">
    <source>
        <dbReference type="ARBA" id="ARBA00022777"/>
    </source>
</evidence>
<proteinExistence type="predicted"/>
<keyword evidence="6 12" id="KW-0418">Kinase</keyword>
<dbReference type="GO" id="GO:0000156">
    <property type="term" value="F:phosphorelay response regulator activity"/>
    <property type="evidence" value="ECO:0007669"/>
    <property type="project" value="TreeGrafter"/>
</dbReference>
<dbReference type="EMBL" id="CP048685">
    <property type="protein sequence ID" value="QPJ62114.1"/>
    <property type="molecule type" value="Genomic_DNA"/>
</dbReference>
<dbReference type="InterPro" id="IPR003594">
    <property type="entry name" value="HATPase_dom"/>
</dbReference>
<name>A0A7T0BW51_9BACT</name>
<keyword evidence="4" id="KW-0808">Transferase</keyword>
<dbReference type="GO" id="GO:0007234">
    <property type="term" value="P:osmosensory signaling via phosphorelay pathway"/>
    <property type="evidence" value="ECO:0007669"/>
    <property type="project" value="TreeGrafter"/>
</dbReference>
<gene>
    <name evidence="12" type="ORF">G3M70_09640</name>
</gene>
<dbReference type="InterPro" id="IPR036890">
    <property type="entry name" value="HATPase_C_sf"/>
</dbReference>
<dbReference type="EC" id="2.7.13.3" evidence="2"/>
<dbReference type="InterPro" id="IPR036097">
    <property type="entry name" value="HisK_dim/P_sf"/>
</dbReference>
<dbReference type="KEGG" id="nli:G3M70_09640"/>
<dbReference type="GO" id="GO:0000155">
    <property type="term" value="F:phosphorelay sensor kinase activity"/>
    <property type="evidence" value="ECO:0007669"/>
    <property type="project" value="InterPro"/>
</dbReference>
<dbReference type="PANTHER" id="PTHR42878">
    <property type="entry name" value="TWO-COMPONENT HISTIDINE KINASE"/>
    <property type="match status" value="1"/>
</dbReference>
<evidence type="ECO:0000256" key="3">
    <source>
        <dbReference type="ARBA" id="ARBA00022553"/>
    </source>
</evidence>
<dbReference type="SUPFAM" id="SSF47384">
    <property type="entry name" value="Homodimeric domain of signal transducing histidine kinase"/>
    <property type="match status" value="1"/>
</dbReference>
<dbReference type="Proteomes" id="UP000594688">
    <property type="component" value="Chromosome"/>
</dbReference>
<dbReference type="GO" id="GO:0030295">
    <property type="term" value="F:protein kinase activator activity"/>
    <property type="evidence" value="ECO:0007669"/>
    <property type="project" value="TreeGrafter"/>
</dbReference>
<dbReference type="SMART" id="SM00387">
    <property type="entry name" value="HATPase_c"/>
    <property type="match status" value="1"/>
</dbReference>
<dbReference type="FunFam" id="1.10.287.130:FF:000001">
    <property type="entry name" value="Two-component sensor histidine kinase"/>
    <property type="match status" value="1"/>
</dbReference>
<feature type="domain" description="Histidine kinase" evidence="11">
    <location>
        <begin position="320"/>
        <end position="539"/>
    </location>
</feature>
<evidence type="ECO:0000256" key="1">
    <source>
        <dbReference type="ARBA" id="ARBA00000085"/>
    </source>
</evidence>
<dbReference type="Pfam" id="PF00512">
    <property type="entry name" value="HisKA"/>
    <property type="match status" value="1"/>
</dbReference>
<evidence type="ECO:0000256" key="8">
    <source>
        <dbReference type="ARBA" id="ARBA00023012"/>
    </source>
</evidence>
<evidence type="ECO:0000256" key="2">
    <source>
        <dbReference type="ARBA" id="ARBA00012438"/>
    </source>
</evidence>
<feature type="region of interest" description="Disordered" evidence="9">
    <location>
        <begin position="133"/>
        <end position="163"/>
    </location>
</feature>
<comment type="catalytic activity">
    <reaction evidence="1">
        <text>ATP + protein L-histidine = ADP + protein N-phospho-L-histidine.</text>
        <dbReference type="EC" id="2.7.13.3"/>
    </reaction>
</comment>
<dbReference type="Gene3D" id="1.10.287.130">
    <property type="match status" value="1"/>
</dbReference>
<dbReference type="GO" id="GO:0005524">
    <property type="term" value="F:ATP binding"/>
    <property type="evidence" value="ECO:0007669"/>
    <property type="project" value="UniProtKB-KW"/>
</dbReference>
<keyword evidence="10" id="KW-0812">Transmembrane</keyword>
<organism evidence="12 13">
    <name type="scientific">Candidatus Nitronauta litoralis</name>
    <dbReference type="NCBI Taxonomy" id="2705533"/>
    <lineage>
        <taxon>Bacteria</taxon>
        <taxon>Pseudomonadati</taxon>
        <taxon>Nitrospinota/Tectimicrobiota group</taxon>
        <taxon>Nitrospinota</taxon>
        <taxon>Nitrospinia</taxon>
        <taxon>Nitrospinales</taxon>
        <taxon>Nitrospinaceae</taxon>
        <taxon>Candidatus Nitronauta</taxon>
    </lineage>
</organism>
<dbReference type="InterPro" id="IPR005467">
    <property type="entry name" value="His_kinase_dom"/>
</dbReference>
<dbReference type="PRINTS" id="PR00344">
    <property type="entry name" value="BCTRLSENSOR"/>
</dbReference>
<dbReference type="InterPro" id="IPR003661">
    <property type="entry name" value="HisK_dim/P_dom"/>
</dbReference>
<dbReference type="PROSITE" id="PS50109">
    <property type="entry name" value="HIS_KIN"/>
    <property type="match status" value="1"/>
</dbReference>
<dbReference type="PANTHER" id="PTHR42878:SF7">
    <property type="entry name" value="SENSOR HISTIDINE KINASE GLRK"/>
    <property type="match status" value="1"/>
</dbReference>
<feature type="transmembrane region" description="Helical" evidence="10">
    <location>
        <begin position="280"/>
        <end position="301"/>
    </location>
</feature>
<sequence>MNLKTLIVLWTIIIVPLALLGWLGYDRSVKEREMRNFQLQALIEGQLKSVDTSLQNYFANLEEILLQAVNDLPDEPENIRKFLKKRSRIRQVLWFGPEGTRLHPPEKAPLTEKEKQFLERTLGVIPRLDQNMTLEKNKPFPKEPAPGKRSSLSPKSSAPVEDPRNDRGWFVWHSGSELVHFFWRRDPARGLIAFELEPVRLLADVIGQLPATGGEVDGSLPNARIRLIDSSGETAYQWGNHEPLASDTPITLLPLGMPLASWHLEYFAPGFAGDNSLEWFNYAAGFFALGAALLGLGFYLYREHSREVRLAQQRVNFVSQVSHELRTPLTNIRLYAELLDEKLGDEPDSDPKIQQYIGVITTECRRLSRLIANVLNFSREAEKQSATRKEPCRIDDIIRNVLTAFEPTLKAKGIKIRFRGGANNEVIADPDAVEQILNNLVSNMEKYGAAGKRLDVVSEAKNNLTTIKVRDYGPGIPKKERRRIFHPFYRISSRLTDGVAGTGIGLPIAHKLAIKHGGTLTLEAVDKGACFQVQLHTPPAERMS</sequence>
<evidence type="ECO:0000259" key="11">
    <source>
        <dbReference type="PROSITE" id="PS50109"/>
    </source>
</evidence>
<dbReference type="SUPFAM" id="SSF55874">
    <property type="entry name" value="ATPase domain of HSP90 chaperone/DNA topoisomerase II/histidine kinase"/>
    <property type="match status" value="1"/>
</dbReference>
<keyword evidence="3" id="KW-0597">Phosphoprotein</keyword>
<protein>
    <recommendedName>
        <fullName evidence="2">histidine kinase</fullName>
        <ecNumber evidence="2">2.7.13.3</ecNumber>
    </recommendedName>
</protein>
<keyword evidence="7" id="KW-0067">ATP-binding</keyword>
<evidence type="ECO:0000256" key="7">
    <source>
        <dbReference type="ARBA" id="ARBA00022840"/>
    </source>
</evidence>
<keyword evidence="8" id="KW-0902">Two-component regulatory system</keyword>
<evidence type="ECO:0000256" key="5">
    <source>
        <dbReference type="ARBA" id="ARBA00022741"/>
    </source>
</evidence>
<dbReference type="AlphaFoldDB" id="A0A7T0BW51"/>